<accession>A0A1I4Y092</accession>
<reference evidence="7 8" key="1">
    <citation type="submission" date="2016-10" db="EMBL/GenBank/DDBJ databases">
        <authorList>
            <person name="de Groot N.N."/>
        </authorList>
    </citation>
    <scope>NUCLEOTIDE SEQUENCE [LARGE SCALE GENOMIC DNA]</scope>
    <source>
        <strain evidence="7 8">CGMCC 4.1877</strain>
    </source>
</reference>
<evidence type="ECO:0000256" key="2">
    <source>
        <dbReference type="ARBA" id="ARBA00022840"/>
    </source>
</evidence>
<dbReference type="SUPFAM" id="SSF52540">
    <property type="entry name" value="P-loop containing nucleoside triphosphate hydrolases"/>
    <property type="match status" value="1"/>
</dbReference>
<dbReference type="InterPro" id="IPR002078">
    <property type="entry name" value="Sigma_54_int"/>
</dbReference>
<dbReference type="PANTHER" id="PTHR32071">
    <property type="entry name" value="TRANSCRIPTIONAL REGULATORY PROTEIN"/>
    <property type="match status" value="1"/>
</dbReference>
<organism evidence="7 8">
    <name type="scientific">Pseudonocardia ammonioxydans</name>
    <dbReference type="NCBI Taxonomy" id="260086"/>
    <lineage>
        <taxon>Bacteria</taxon>
        <taxon>Bacillati</taxon>
        <taxon>Actinomycetota</taxon>
        <taxon>Actinomycetes</taxon>
        <taxon>Pseudonocardiales</taxon>
        <taxon>Pseudonocardiaceae</taxon>
        <taxon>Pseudonocardia</taxon>
    </lineage>
</organism>
<dbReference type="GO" id="GO:0043565">
    <property type="term" value="F:sequence-specific DNA binding"/>
    <property type="evidence" value="ECO:0007669"/>
    <property type="project" value="InterPro"/>
</dbReference>
<gene>
    <name evidence="7" type="ORF">SAMN05216207_101278</name>
</gene>
<feature type="domain" description="Sigma-54 factor interaction" evidence="6">
    <location>
        <begin position="424"/>
        <end position="487"/>
    </location>
</feature>
<evidence type="ECO:0000256" key="5">
    <source>
        <dbReference type="SAM" id="MobiDB-lite"/>
    </source>
</evidence>
<dbReference type="InterPro" id="IPR027417">
    <property type="entry name" value="P-loop_NTPase"/>
</dbReference>
<name>A0A1I4Y092_PSUAM</name>
<evidence type="ECO:0000256" key="1">
    <source>
        <dbReference type="ARBA" id="ARBA00022741"/>
    </source>
</evidence>
<keyword evidence="1" id="KW-0547">Nucleotide-binding</keyword>
<dbReference type="Pfam" id="PF25601">
    <property type="entry name" value="AAA_lid_14"/>
    <property type="match status" value="1"/>
</dbReference>
<dbReference type="RefSeq" id="WP_143105374.1">
    <property type="nucleotide sequence ID" value="NZ_FOUY01000012.1"/>
</dbReference>
<keyword evidence="3" id="KW-0805">Transcription regulation</keyword>
<evidence type="ECO:0000313" key="7">
    <source>
        <dbReference type="EMBL" id="SFN31053.1"/>
    </source>
</evidence>
<dbReference type="PRINTS" id="PR01590">
    <property type="entry name" value="HTHFIS"/>
</dbReference>
<dbReference type="STRING" id="260086.SAMN05216207_101278"/>
<dbReference type="SUPFAM" id="SSF46689">
    <property type="entry name" value="Homeodomain-like"/>
    <property type="match status" value="1"/>
</dbReference>
<keyword evidence="4" id="KW-0804">Transcription</keyword>
<dbReference type="InterPro" id="IPR058031">
    <property type="entry name" value="AAA_lid_NorR"/>
</dbReference>
<feature type="region of interest" description="Disordered" evidence="5">
    <location>
        <begin position="287"/>
        <end position="306"/>
    </location>
</feature>
<dbReference type="AlphaFoldDB" id="A0A1I4Y092"/>
<dbReference type="Gene3D" id="1.10.10.60">
    <property type="entry name" value="Homeodomain-like"/>
    <property type="match status" value="1"/>
</dbReference>
<dbReference type="InterPro" id="IPR002197">
    <property type="entry name" value="HTH_Fis"/>
</dbReference>
<dbReference type="Gene3D" id="1.10.8.60">
    <property type="match status" value="1"/>
</dbReference>
<dbReference type="Pfam" id="PF02954">
    <property type="entry name" value="HTH_8"/>
    <property type="match status" value="1"/>
</dbReference>
<sequence>MTTRGPWELFQAGQEPDDLRGDVLTSWRRSRFSGVDPEHVDVPFVETELDTAFARVAVPIMTGMAELLVGDSSCLALSDERGSVIWRWVSEPMLRDTLDDLSVVEGFCFDEEFVGTNGLGTALETGALAVVRGAEHYVQRFHDVTCVAAPVRHPITRRTVGAVNVTCRAGDTNSLLTVVVRKLVEEIHTALLEHASLRERRLLDAFLDAQRRDSGPVAVVGDGVLLTNAAAGGLGLDRLDLWDELRTLRTDRTTIGLPADLTARVELVRAAGTTAGALLTVSGPGARTVAPVPRRSAESRSDPWSAAGTRAAELAATGPVAVRGEAGTGKATVLAGALGPAPTVLDAATHAVEGTGAWIGRLRDAVAAGGSLMLRHAELLDVPAARAVVAVLADPAGRPPVGLTVTVPEGEAPGDAAGLLCDGLGATTVALPPLRSRPDDVARLAQSLLRRRGGGLSFAPDALAALRRHHWPGNLAELVRVVGDAAAGGTGPVLTATALPADVRAAATRSTLSPLQLAEARVIAATLHAHGGNKSTAARELGISRTALYAKIRTYRI</sequence>
<evidence type="ECO:0000313" key="8">
    <source>
        <dbReference type="Proteomes" id="UP000199614"/>
    </source>
</evidence>
<dbReference type="Gene3D" id="3.30.450.40">
    <property type="match status" value="1"/>
</dbReference>
<dbReference type="PROSITE" id="PS50045">
    <property type="entry name" value="SIGMA54_INTERACT_4"/>
    <property type="match status" value="1"/>
</dbReference>
<keyword evidence="8" id="KW-1185">Reference proteome</keyword>
<proteinExistence type="predicted"/>
<dbReference type="Proteomes" id="UP000199614">
    <property type="component" value="Unassembled WGS sequence"/>
</dbReference>
<protein>
    <submittedName>
        <fullName evidence="7">Transcriptional regulator of acetoin/glycerol metabolism</fullName>
    </submittedName>
</protein>
<dbReference type="PANTHER" id="PTHR32071:SF122">
    <property type="entry name" value="SIGMA FACTOR"/>
    <property type="match status" value="1"/>
</dbReference>
<dbReference type="EMBL" id="FOUY01000012">
    <property type="protein sequence ID" value="SFN31053.1"/>
    <property type="molecule type" value="Genomic_DNA"/>
</dbReference>
<dbReference type="GO" id="GO:0006355">
    <property type="term" value="P:regulation of DNA-templated transcription"/>
    <property type="evidence" value="ECO:0007669"/>
    <property type="project" value="InterPro"/>
</dbReference>
<keyword evidence="2" id="KW-0067">ATP-binding</keyword>
<dbReference type="GO" id="GO:0005524">
    <property type="term" value="F:ATP binding"/>
    <property type="evidence" value="ECO:0007669"/>
    <property type="project" value="UniProtKB-KW"/>
</dbReference>
<dbReference type="OrthoDB" id="5496274at2"/>
<evidence type="ECO:0000256" key="4">
    <source>
        <dbReference type="ARBA" id="ARBA00023163"/>
    </source>
</evidence>
<evidence type="ECO:0000256" key="3">
    <source>
        <dbReference type="ARBA" id="ARBA00023015"/>
    </source>
</evidence>
<dbReference type="InterPro" id="IPR009057">
    <property type="entry name" value="Homeodomain-like_sf"/>
</dbReference>
<dbReference type="InterPro" id="IPR029016">
    <property type="entry name" value="GAF-like_dom_sf"/>
</dbReference>
<evidence type="ECO:0000259" key="6">
    <source>
        <dbReference type="PROSITE" id="PS50045"/>
    </source>
</evidence>